<accession>A0A9Q4KT34</accession>
<gene>
    <name evidence="1" type="ORF">O6B92_07830</name>
</gene>
<proteinExistence type="predicted"/>
<evidence type="ECO:0000313" key="1">
    <source>
        <dbReference type="EMBL" id="MCZ6162238.1"/>
    </source>
</evidence>
<dbReference type="RefSeq" id="WP_024962529.1">
    <property type="nucleotide sequence ID" value="NZ_CABMOL010000014.1"/>
</dbReference>
<comment type="caution">
    <text evidence="1">The sequence shown here is derived from an EMBL/GenBank/DDBJ whole genome shotgun (WGS) entry which is preliminary data.</text>
</comment>
<reference evidence="1" key="1">
    <citation type="submission" date="2022-12" db="EMBL/GenBank/DDBJ databases">
        <title>Species Delineation and Comparative Genomics within the Campylobacter ureolyticus Complex.</title>
        <authorList>
            <person name="Maki J."/>
            <person name="Howard M."/>
            <person name="Connelly S."/>
            <person name="Hardy D.J."/>
            <person name="Cameron A."/>
        </authorList>
    </citation>
    <scope>NUCLEOTIDE SEQUENCE</scope>
    <source>
        <strain evidence="1">URMC_786</strain>
    </source>
</reference>
<dbReference type="AlphaFoldDB" id="A0A9Q4KT34"/>
<organism evidence="1 2">
    <name type="scientific">Campylobacter ureolyticus</name>
    <dbReference type="NCBI Taxonomy" id="827"/>
    <lineage>
        <taxon>Bacteria</taxon>
        <taxon>Pseudomonadati</taxon>
        <taxon>Campylobacterota</taxon>
        <taxon>Epsilonproteobacteria</taxon>
        <taxon>Campylobacterales</taxon>
        <taxon>Campylobacteraceae</taxon>
        <taxon>Campylobacter</taxon>
    </lineage>
</organism>
<protein>
    <submittedName>
        <fullName evidence="1">Uncharacterized protein</fullName>
    </submittedName>
</protein>
<dbReference type="EMBL" id="JAPXGP010000006">
    <property type="protein sequence ID" value="MCZ6162238.1"/>
    <property type="molecule type" value="Genomic_DNA"/>
</dbReference>
<sequence>MKQKIDDFKKNKINLFSQERLKSYSLQEDKRDIEIQLKRHNNNLNLIQRITKDLALIEIGLRNILNFYMIEVLNNIDWIENYRSETITNYNSISLILKKDI</sequence>
<name>A0A9Q4KT34_9BACT</name>
<dbReference type="Proteomes" id="UP001075461">
    <property type="component" value="Unassembled WGS sequence"/>
</dbReference>
<evidence type="ECO:0000313" key="2">
    <source>
        <dbReference type="Proteomes" id="UP001075461"/>
    </source>
</evidence>